<dbReference type="EMBL" id="CP008941">
    <property type="protein sequence ID" value="AIK96226.1"/>
    <property type="molecule type" value="Genomic_DNA"/>
</dbReference>
<proteinExistence type="predicted"/>
<protein>
    <recommendedName>
        <fullName evidence="1">Transposase DDE domain-containing protein</fullName>
    </recommendedName>
</protein>
<evidence type="ECO:0000313" key="3">
    <source>
        <dbReference type="Proteomes" id="UP000028926"/>
    </source>
</evidence>
<organism evidence="2 3">
    <name type="scientific">Candidatus Odyssella acanthamoebae</name>
    <dbReference type="NCBI Taxonomy" id="91604"/>
    <lineage>
        <taxon>Bacteria</taxon>
        <taxon>Pseudomonadati</taxon>
        <taxon>Pseudomonadota</taxon>
        <taxon>Alphaproteobacteria</taxon>
        <taxon>Holosporales</taxon>
        <taxon>Candidatus Paracaedibacteraceae</taxon>
        <taxon>Candidatus Odyssella</taxon>
    </lineage>
</organism>
<keyword evidence="3" id="KW-1185">Reference proteome</keyword>
<sequence length="72" mass="8523">MKNCLMDMTDKMMLMRRSFVETIFSSMKSFNTLIHHRHRCPINAFAHLFAGLINYQLRPDKPSLHFLTNLIP</sequence>
<dbReference type="STRING" id="91604.ID47_04910"/>
<evidence type="ECO:0000259" key="1">
    <source>
        <dbReference type="Pfam" id="PF13612"/>
    </source>
</evidence>
<dbReference type="InterPro" id="IPR025668">
    <property type="entry name" value="Tnp_DDE_dom"/>
</dbReference>
<dbReference type="AlphaFoldDB" id="A0A077AUX8"/>
<dbReference type="Pfam" id="PF13612">
    <property type="entry name" value="DDE_Tnp_1_3"/>
    <property type="match status" value="1"/>
</dbReference>
<dbReference type="HOGENOM" id="CLU_073308_9_2_5"/>
<accession>A0A077AUX8</accession>
<gene>
    <name evidence="2" type="ORF">ID47_04910</name>
</gene>
<name>A0A077AUX8_9PROT</name>
<feature type="domain" description="Transposase DDE" evidence="1">
    <location>
        <begin position="1"/>
        <end position="40"/>
    </location>
</feature>
<evidence type="ECO:0000313" key="2">
    <source>
        <dbReference type="EMBL" id="AIK96226.1"/>
    </source>
</evidence>
<dbReference type="Proteomes" id="UP000028926">
    <property type="component" value="Chromosome"/>
</dbReference>
<dbReference type="OrthoDB" id="9774608at2"/>
<reference evidence="2 3" key="1">
    <citation type="submission" date="2014-07" db="EMBL/GenBank/DDBJ databases">
        <title>Comparative genomic insights into amoeba endosymbionts belonging to the families of Holosporaceae and Candidatus Midichloriaceae within Rickettsiales.</title>
        <authorList>
            <person name="Wang Z."/>
            <person name="Wu M."/>
        </authorList>
    </citation>
    <scope>NUCLEOTIDE SEQUENCE [LARGE SCALE GENOMIC DNA]</scope>
    <source>
        <strain evidence="2">PRA3</strain>
    </source>
</reference>
<dbReference type="KEGG" id="paca:ID47_04910"/>